<keyword evidence="1" id="KW-0472">Membrane</keyword>
<feature type="transmembrane region" description="Helical" evidence="1">
    <location>
        <begin position="54"/>
        <end position="70"/>
    </location>
</feature>
<dbReference type="EMBL" id="JBHRTL010000031">
    <property type="protein sequence ID" value="MFC3156664.1"/>
    <property type="molecule type" value="Genomic_DNA"/>
</dbReference>
<feature type="transmembrane region" description="Helical" evidence="1">
    <location>
        <begin position="154"/>
        <end position="174"/>
    </location>
</feature>
<keyword evidence="3" id="KW-1185">Reference proteome</keyword>
<proteinExistence type="predicted"/>
<feature type="transmembrane region" description="Helical" evidence="1">
    <location>
        <begin position="76"/>
        <end position="96"/>
    </location>
</feature>
<organism evidence="2 3">
    <name type="scientific">Gilvimarinus japonicus</name>
    <dbReference type="NCBI Taxonomy" id="1796469"/>
    <lineage>
        <taxon>Bacteria</taxon>
        <taxon>Pseudomonadati</taxon>
        <taxon>Pseudomonadota</taxon>
        <taxon>Gammaproteobacteria</taxon>
        <taxon>Cellvibrionales</taxon>
        <taxon>Cellvibrionaceae</taxon>
        <taxon>Gilvimarinus</taxon>
    </lineage>
</organism>
<evidence type="ECO:0000313" key="2">
    <source>
        <dbReference type="EMBL" id="MFC3156664.1"/>
    </source>
</evidence>
<protein>
    <submittedName>
        <fullName evidence="2">Uncharacterized protein</fullName>
    </submittedName>
</protein>
<feature type="transmembrane region" description="Helical" evidence="1">
    <location>
        <begin position="128"/>
        <end position="148"/>
    </location>
</feature>
<accession>A0ABV7HS66</accession>
<evidence type="ECO:0000256" key="1">
    <source>
        <dbReference type="SAM" id="Phobius"/>
    </source>
</evidence>
<name>A0ABV7HS66_9GAMM</name>
<evidence type="ECO:0000313" key="3">
    <source>
        <dbReference type="Proteomes" id="UP001595548"/>
    </source>
</evidence>
<comment type="caution">
    <text evidence="2">The sequence shown here is derived from an EMBL/GenBank/DDBJ whole genome shotgun (WGS) entry which is preliminary data.</text>
</comment>
<reference evidence="3" key="1">
    <citation type="journal article" date="2019" name="Int. J. Syst. Evol. Microbiol.">
        <title>The Global Catalogue of Microorganisms (GCM) 10K type strain sequencing project: providing services to taxonomists for standard genome sequencing and annotation.</title>
        <authorList>
            <consortium name="The Broad Institute Genomics Platform"/>
            <consortium name="The Broad Institute Genome Sequencing Center for Infectious Disease"/>
            <person name="Wu L."/>
            <person name="Ma J."/>
        </authorList>
    </citation>
    <scope>NUCLEOTIDE SEQUENCE [LARGE SCALE GENOMIC DNA]</scope>
    <source>
        <strain evidence="3">KCTC 52141</strain>
    </source>
</reference>
<feature type="transmembrane region" description="Helical" evidence="1">
    <location>
        <begin position="29"/>
        <end position="47"/>
    </location>
</feature>
<gene>
    <name evidence="2" type="ORF">ACFOEB_15745</name>
</gene>
<sequence>MRGLGVVIALLLLLYPLLVYFGTQWLEPRWLGLLFASVYLLRLIVVARRCWQRLLLIGAMFLGAGILWWVNSETLLKLLPVFINLGLASYFAYTLWCPPSIPTRVATLEYHGNLPPVVERYTIAITRLWCGFFIVNASVALATALFFSREVWTLYNGLIAYIAIGLLFAFEYGYRILIFHKKHGL</sequence>
<dbReference type="Proteomes" id="UP001595548">
    <property type="component" value="Unassembled WGS sequence"/>
</dbReference>
<keyword evidence="1" id="KW-1133">Transmembrane helix</keyword>
<keyword evidence="1" id="KW-0812">Transmembrane</keyword>
<dbReference type="RefSeq" id="WP_382417997.1">
    <property type="nucleotide sequence ID" value="NZ_AP031500.1"/>
</dbReference>